<keyword evidence="2" id="KW-1185">Reference proteome</keyword>
<dbReference type="AlphaFoldDB" id="A0A4P2VAZ1"/>
<dbReference type="RefSeq" id="WP_174447990.1">
    <property type="nucleotide sequence ID" value="NZ_AP018732.1"/>
</dbReference>
<evidence type="ECO:0000313" key="2">
    <source>
        <dbReference type="Proteomes" id="UP000509448"/>
    </source>
</evidence>
<accession>A0A4P2VAZ1</accession>
<proteinExistence type="predicted"/>
<protein>
    <submittedName>
        <fullName evidence="1">Uncharacterized protein</fullName>
    </submittedName>
</protein>
<dbReference type="EMBL" id="AP018732">
    <property type="protein sequence ID" value="BBE41674.1"/>
    <property type="molecule type" value="Genomic_DNA"/>
</dbReference>
<dbReference type="KEGG" id="ccai:NAS2_0281"/>
<dbReference type="Proteomes" id="UP000509448">
    <property type="component" value="Chromosome"/>
</dbReference>
<sequence>MGTGEGLDKLRRVASRGGSLRILYNADLDSVSAASIVLTASRRLGIRAVARPYNLVLDLSKVRNEVFEEDLLLVIGLLVKGEPAALGIKDIMLVEPGEYVQRREQTVSGPASAALSTLNAFGDGSPLQLIRSVVGYYATRCYLSDAPCDEVTASIISRGGDLLDASPETLMSTLRMFLPIDESIHLTFYPNLAFMIGDVSSISEGLRDAGVCRERCPTLDEIESKRDLASALRSYMSGVLPQDLFGRIFSRRIGLRPSAGVLSDLSDLSLLEEMLAFRDGPQRALSDSLSAYPEVVREGTRSLVEASKSISRWISQARKSASKGARAIVVDDLDVSSATPAEVFLKSATFPMVEGDQLLIVRIKSGVGGSYLVSGRRRASVDGLLAEADGMGAHHIWCGALARLWVPSEEDRRFLSLIS</sequence>
<dbReference type="GeneID" id="55584098"/>
<organism evidence="1 2">
    <name type="scientific">Conexivisphaera calida</name>
    <dbReference type="NCBI Taxonomy" id="1874277"/>
    <lineage>
        <taxon>Archaea</taxon>
        <taxon>Nitrososphaerota</taxon>
        <taxon>Conexivisphaeria</taxon>
        <taxon>Conexivisphaerales</taxon>
        <taxon>Conexivisphaeraceae</taxon>
        <taxon>Conexivisphaera</taxon>
    </lineage>
</organism>
<evidence type="ECO:0000313" key="1">
    <source>
        <dbReference type="EMBL" id="BBE41674.1"/>
    </source>
</evidence>
<gene>
    <name evidence="1" type="ORF">NAS2_0281</name>
</gene>
<reference evidence="1 2" key="1">
    <citation type="journal article" date="2019" name="ISME J.">
        <title>Isolation and characterization of a thermophilic sulfur- and iron-reducing thaumarchaeote from a terrestrial acidic hot spring.</title>
        <authorList>
            <person name="Kato S."/>
            <person name="Itoh T."/>
            <person name="Yuki M."/>
            <person name="Nagamori M."/>
            <person name="Ohnishi M."/>
            <person name="Uematsu K."/>
            <person name="Suzuki K."/>
            <person name="Takashina T."/>
            <person name="Ohkuma M."/>
        </authorList>
    </citation>
    <scope>NUCLEOTIDE SEQUENCE [LARGE SCALE GENOMIC DNA]</scope>
    <source>
        <strain evidence="1 2">NAS-02</strain>
    </source>
</reference>
<name>A0A4P2VAZ1_9ARCH</name>